<accession>A0A5C8HN78</accession>
<sequence length="236" mass="25156">MAARNSAPEKRPGLISQIKTLLKFTKDVYPWLPWVLIGIIVAGIALGVGLGFLIPPVALWSIILWGVTGLMLGFLAAMITMSRLATKAMYAKIDGMPGATGYVITSGLGRGWHADETPVGVNPKTQDAVYRAIGRAGILIVGEGAEGRLSRLINEEKMRAKRVAPQVPVHVMYVGNGEGQVSIKALGKTVKALPKSISKATQAAVIKRMDSMTQGMASLPIPKGIDPTKVRAPRPR</sequence>
<dbReference type="OrthoDB" id="8479889at2"/>
<dbReference type="EMBL" id="VRSW01000001">
    <property type="protein sequence ID" value="TXK05444.1"/>
    <property type="molecule type" value="Genomic_DNA"/>
</dbReference>
<evidence type="ECO:0000256" key="1">
    <source>
        <dbReference type="SAM" id="MobiDB-lite"/>
    </source>
</evidence>
<dbReference type="AlphaFoldDB" id="A0A5C8HN78"/>
<name>A0A5C8HN78_9MICO</name>
<keyword evidence="2" id="KW-1133">Transmembrane helix</keyword>
<evidence type="ECO:0000313" key="4">
    <source>
        <dbReference type="Proteomes" id="UP000321196"/>
    </source>
</evidence>
<feature type="region of interest" description="Disordered" evidence="1">
    <location>
        <begin position="216"/>
        <end position="236"/>
    </location>
</feature>
<comment type="caution">
    <text evidence="3">The sequence shown here is derived from an EMBL/GenBank/DDBJ whole genome shotgun (WGS) entry which is preliminary data.</text>
</comment>
<keyword evidence="4" id="KW-1185">Reference proteome</keyword>
<dbReference type="RefSeq" id="WP_147824255.1">
    <property type="nucleotide sequence ID" value="NZ_BAAARG010000001.1"/>
</dbReference>
<proteinExistence type="predicted"/>
<organism evidence="3 4">
    <name type="scientific">Microbacterium mitrae</name>
    <dbReference type="NCBI Taxonomy" id="664640"/>
    <lineage>
        <taxon>Bacteria</taxon>
        <taxon>Bacillati</taxon>
        <taxon>Actinomycetota</taxon>
        <taxon>Actinomycetes</taxon>
        <taxon>Micrococcales</taxon>
        <taxon>Microbacteriaceae</taxon>
        <taxon>Microbacterium</taxon>
    </lineage>
</organism>
<feature type="transmembrane region" description="Helical" evidence="2">
    <location>
        <begin position="58"/>
        <end position="79"/>
    </location>
</feature>
<gene>
    <name evidence="3" type="ORF">FVP60_00065</name>
</gene>
<keyword evidence="2" id="KW-0812">Transmembrane</keyword>
<reference evidence="3 4" key="1">
    <citation type="submission" date="2019-08" db="EMBL/GenBank/DDBJ databases">
        <authorList>
            <person name="Dong K."/>
        </authorList>
    </citation>
    <scope>NUCLEOTIDE SEQUENCE [LARGE SCALE GENOMIC DNA]</scope>
    <source>
        <strain evidence="3 4">M4-8</strain>
    </source>
</reference>
<dbReference type="Pfam" id="PF13829">
    <property type="entry name" value="DUF4191"/>
    <property type="match status" value="1"/>
</dbReference>
<dbReference type="Proteomes" id="UP000321196">
    <property type="component" value="Unassembled WGS sequence"/>
</dbReference>
<dbReference type="InterPro" id="IPR025445">
    <property type="entry name" value="DUF4191"/>
</dbReference>
<feature type="transmembrane region" description="Helical" evidence="2">
    <location>
        <begin position="31"/>
        <end position="52"/>
    </location>
</feature>
<evidence type="ECO:0000256" key="2">
    <source>
        <dbReference type="SAM" id="Phobius"/>
    </source>
</evidence>
<evidence type="ECO:0000313" key="3">
    <source>
        <dbReference type="EMBL" id="TXK05444.1"/>
    </source>
</evidence>
<keyword evidence="2" id="KW-0472">Membrane</keyword>
<protein>
    <submittedName>
        <fullName evidence="3">DUF4191 domain-containing protein</fullName>
    </submittedName>
</protein>